<reference evidence="2 3" key="1">
    <citation type="submission" date="2019-02" db="EMBL/GenBank/DDBJ databases">
        <title>Genome sequencing of the rare red list fungi Antrodiella citrinella (Flaviporus citrinellus).</title>
        <authorList>
            <person name="Buettner E."/>
            <person name="Kellner H."/>
        </authorList>
    </citation>
    <scope>NUCLEOTIDE SEQUENCE [LARGE SCALE GENOMIC DNA]</scope>
    <source>
        <strain evidence="2 3">DSM 108506</strain>
    </source>
</reference>
<evidence type="ECO:0000256" key="1">
    <source>
        <dbReference type="SAM" id="MobiDB-lite"/>
    </source>
</evidence>
<gene>
    <name evidence="2" type="ORF">EUX98_g1597</name>
</gene>
<accession>A0A4S4N125</accession>
<keyword evidence="3" id="KW-1185">Reference proteome</keyword>
<evidence type="ECO:0000313" key="2">
    <source>
        <dbReference type="EMBL" id="THH32594.1"/>
    </source>
</evidence>
<feature type="region of interest" description="Disordered" evidence="1">
    <location>
        <begin position="1"/>
        <end position="30"/>
    </location>
</feature>
<feature type="region of interest" description="Disordered" evidence="1">
    <location>
        <begin position="46"/>
        <end position="75"/>
    </location>
</feature>
<sequence length="75" mass="8105">MTKPVAPPLDDDVDARLAPPTGLTDDDNTSDALSIFPFPFPFPSTLAAKSDLEPSTDVDPVPVPDWDTPTIDRRL</sequence>
<dbReference type="AlphaFoldDB" id="A0A4S4N125"/>
<name>A0A4S4N125_9APHY</name>
<comment type="caution">
    <text evidence="2">The sequence shown here is derived from an EMBL/GenBank/DDBJ whole genome shotgun (WGS) entry which is preliminary data.</text>
</comment>
<organism evidence="2 3">
    <name type="scientific">Antrodiella citrinella</name>
    <dbReference type="NCBI Taxonomy" id="2447956"/>
    <lineage>
        <taxon>Eukaryota</taxon>
        <taxon>Fungi</taxon>
        <taxon>Dikarya</taxon>
        <taxon>Basidiomycota</taxon>
        <taxon>Agaricomycotina</taxon>
        <taxon>Agaricomycetes</taxon>
        <taxon>Polyporales</taxon>
        <taxon>Steccherinaceae</taxon>
        <taxon>Antrodiella</taxon>
    </lineage>
</organism>
<proteinExistence type="predicted"/>
<feature type="compositionally biased region" description="Low complexity" evidence="1">
    <location>
        <begin position="55"/>
        <end position="69"/>
    </location>
</feature>
<dbReference type="Proteomes" id="UP000308730">
    <property type="component" value="Unassembled WGS sequence"/>
</dbReference>
<evidence type="ECO:0000313" key="3">
    <source>
        <dbReference type="Proteomes" id="UP000308730"/>
    </source>
</evidence>
<dbReference type="EMBL" id="SGPM01000018">
    <property type="protein sequence ID" value="THH32594.1"/>
    <property type="molecule type" value="Genomic_DNA"/>
</dbReference>
<protein>
    <submittedName>
        <fullName evidence="2">Uncharacterized protein</fullName>
    </submittedName>
</protein>